<evidence type="ECO:0008006" key="3">
    <source>
        <dbReference type="Google" id="ProtNLM"/>
    </source>
</evidence>
<sequence>MSDINLSIALDLKALQYSPKLTDSIDDAEEKIISSEYIHMLDLRGKSFKDDGGGPAEINNIKIGDTINWHLADYSAYNSTLSAMMISYKAMSNNDAEQFISSPKIVRANLFRPYYTENLDVDFSMVNLYYWTSKVLRINVTVSYKGLIRIYEGNQPLGYLSIQRSINLRP</sequence>
<name>A0ABX7VM17_XENBU</name>
<evidence type="ECO:0000313" key="2">
    <source>
        <dbReference type="Proteomes" id="UP000665047"/>
    </source>
</evidence>
<accession>A0ABX7VM17</accession>
<keyword evidence="2" id="KW-1185">Reference proteome</keyword>
<proteinExistence type="predicted"/>
<dbReference type="InterPro" id="IPR038712">
    <property type="entry name" value="PixA-like_sf"/>
</dbReference>
<organism evidence="1 2">
    <name type="scientific">Xenorhabdus budapestensis</name>
    <dbReference type="NCBI Taxonomy" id="290110"/>
    <lineage>
        <taxon>Bacteria</taxon>
        <taxon>Pseudomonadati</taxon>
        <taxon>Pseudomonadota</taxon>
        <taxon>Gammaproteobacteria</taxon>
        <taxon>Enterobacterales</taxon>
        <taxon>Morganellaceae</taxon>
        <taxon>Xenorhabdus</taxon>
    </lineage>
</organism>
<gene>
    <name evidence="1" type="ORF">HGO23_06565</name>
</gene>
<dbReference type="EMBL" id="CP072455">
    <property type="protein sequence ID" value="QTL40996.1"/>
    <property type="molecule type" value="Genomic_DNA"/>
</dbReference>
<dbReference type="RefSeq" id="WP_209028360.1">
    <property type="nucleotide sequence ID" value="NZ_CP072455.1"/>
</dbReference>
<dbReference type="Pfam" id="PF12306">
    <property type="entry name" value="PixA"/>
    <property type="match status" value="1"/>
</dbReference>
<dbReference type="Gene3D" id="2.60.40.3910">
    <property type="entry name" value="Inclusion body protein"/>
    <property type="match status" value="1"/>
</dbReference>
<reference evidence="1 2" key="1">
    <citation type="submission" date="2021-03" db="EMBL/GenBank/DDBJ databases">
        <title>Complete Genome Sequence Data of Xenorhabdus budapestensis strain C72, a Candidate Biological Control Agent, from China.</title>
        <authorList>
            <person name="LI B."/>
            <person name="WANG S."/>
            <person name="QIU D."/>
        </authorList>
    </citation>
    <scope>NUCLEOTIDE SEQUENCE [LARGE SCALE GENOMIC DNA]</scope>
    <source>
        <strain evidence="1 2">C-7-2</strain>
    </source>
</reference>
<evidence type="ECO:0000313" key="1">
    <source>
        <dbReference type="EMBL" id="QTL40996.1"/>
    </source>
</evidence>
<protein>
    <recommendedName>
        <fullName evidence="3">Inclusion body protein</fullName>
    </recommendedName>
</protein>
<dbReference type="InterPro" id="IPR021087">
    <property type="entry name" value="Uncharacterised_PixA/AidA"/>
</dbReference>
<dbReference type="Proteomes" id="UP000665047">
    <property type="component" value="Chromosome"/>
</dbReference>